<evidence type="ECO:0000259" key="9">
    <source>
        <dbReference type="Pfam" id="PF02836"/>
    </source>
</evidence>
<comment type="similarity">
    <text evidence="2">Belongs to the glycosyl hydrolase 2 family.</text>
</comment>
<evidence type="ECO:0000259" key="8">
    <source>
        <dbReference type="Pfam" id="PF00703"/>
    </source>
</evidence>
<dbReference type="InterPro" id="IPR008979">
    <property type="entry name" value="Galactose-bd-like_sf"/>
</dbReference>
<keyword evidence="5" id="KW-0378">Hydrolase</keyword>
<dbReference type="Gene3D" id="3.20.20.80">
    <property type="entry name" value="Glycosidases"/>
    <property type="match status" value="1"/>
</dbReference>
<organism evidence="11 12">
    <name type="scientific">Chitinophaga defluvii</name>
    <dbReference type="NCBI Taxonomy" id="3163343"/>
    <lineage>
        <taxon>Bacteria</taxon>
        <taxon>Pseudomonadati</taxon>
        <taxon>Bacteroidota</taxon>
        <taxon>Chitinophagia</taxon>
        <taxon>Chitinophagales</taxon>
        <taxon>Chitinophagaceae</taxon>
        <taxon>Chitinophaga</taxon>
    </lineage>
</organism>
<dbReference type="InterPro" id="IPR036156">
    <property type="entry name" value="Beta-gal/glucu_dom_sf"/>
</dbReference>
<dbReference type="InterPro" id="IPR006103">
    <property type="entry name" value="Glyco_hydro_2_cat"/>
</dbReference>
<reference evidence="11 12" key="1">
    <citation type="submission" date="2024-06" db="EMBL/GenBank/DDBJ databases">
        <title>Chitinophaga defluvii sp. nov., isolated from municipal sewage.</title>
        <authorList>
            <person name="Zhang L."/>
        </authorList>
    </citation>
    <scope>NUCLEOTIDE SEQUENCE [LARGE SCALE GENOMIC DNA]</scope>
    <source>
        <strain evidence="11 12">H8</strain>
    </source>
</reference>
<protein>
    <recommendedName>
        <fullName evidence="3">beta-mannosidase</fullName>
        <ecNumber evidence="3">3.2.1.25</ecNumber>
    </recommendedName>
</protein>
<dbReference type="Pfam" id="PF02836">
    <property type="entry name" value="Glyco_hydro_2_C"/>
    <property type="match status" value="1"/>
</dbReference>
<feature type="domain" description="Beta-mannosidase-like galactose-binding" evidence="10">
    <location>
        <begin position="60"/>
        <end position="206"/>
    </location>
</feature>
<dbReference type="SUPFAM" id="SSF51445">
    <property type="entry name" value="(Trans)glycosidases"/>
    <property type="match status" value="1"/>
</dbReference>
<keyword evidence="12" id="KW-1185">Reference proteome</keyword>
<feature type="domain" description="Glycoside hydrolase family 2 catalytic" evidence="9">
    <location>
        <begin position="346"/>
        <end position="494"/>
    </location>
</feature>
<dbReference type="Gene3D" id="2.60.120.260">
    <property type="entry name" value="Galactose-binding domain-like"/>
    <property type="match status" value="1"/>
</dbReference>
<proteinExistence type="inferred from homology"/>
<evidence type="ECO:0000256" key="2">
    <source>
        <dbReference type="ARBA" id="ARBA00007401"/>
    </source>
</evidence>
<dbReference type="Gene3D" id="2.60.40.10">
    <property type="entry name" value="Immunoglobulins"/>
    <property type="match status" value="1"/>
</dbReference>
<dbReference type="Proteomes" id="UP001549749">
    <property type="component" value="Unassembled WGS sequence"/>
</dbReference>
<dbReference type="InterPro" id="IPR054593">
    <property type="entry name" value="Beta-mannosidase-like_N2"/>
</dbReference>
<dbReference type="InterPro" id="IPR050887">
    <property type="entry name" value="Beta-mannosidase_GH2"/>
</dbReference>
<dbReference type="RefSeq" id="WP_354663964.1">
    <property type="nucleotide sequence ID" value="NZ_JBEXAC010000003.1"/>
</dbReference>
<sequence length="686" mass="77758">MKLKLTLIVWLLGSWNGIAFSQPRQVFNASALEWKLWGYRPEGWRNDFDFHHLNGPKAQERNMPVTVPGSVNKALLDAGIIDDWNIGGNCFDAEWLEHRSWLFVTRIPDNWLRKGEQILLHFKGLDDNGTVLVNGKTAGTFNNAFIPYTFDITPLLKESGNTLAVAFNMPPAYLGQVGWTSRIRDWKPRFYYGWDWIPRTVQIGIWDDVLLETKALQCPEITELQVTAQADEDKESGSLQLAATGNMASRKGTVLVTLKDHDGRMVLQEKIAAAVFERGKQYTGLEIKRWWPNGCGEQPLYDLTCTWLDEAGNEQERITRKIGFKHIRWLPAKGAPVVADPWICSVNGTPVFLQGINWTPIRPNFADLREKDYRRLLETYRSLGINMIRIWGGGFAEKDWLYDCCDELGLMIQQDFPLSSSGLDNYPPESPELVQQMAETVRHYVSRNRHRASMLLWCGGNELYEYGDNAVVSTRHKMIGMMAAMVAALDPITRFVPGSPSGINIWGGRNNFGKGVNWDTHGPWTLPFSPTDSTMKAVREYWEADDALMHSEVGVPGAMSAAMIYKYRGKYDVFPASAANPYWNEFNWWLDDFAQFEKNAHAAKKNNDKAAFGRFVAWSQQRQAEGLVIALKACKDKFPATGGFILWMGHDAYPAPVNTSIIDFEGNLKPAAHALQKIWQTPAYNK</sequence>
<comment type="caution">
    <text evidence="11">The sequence shown here is derived from an EMBL/GenBank/DDBJ whole genome shotgun (WGS) entry which is preliminary data.</text>
</comment>
<feature type="chain" id="PRO_5045375155" description="beta-mannosidase" evidence="7">
    <location>
        <begin position="22"/>
        <end position="686"/>
    </location>
</feature>
<dbReference type="SUPFAM" id="SSF49303">
    <property type="entry name" value="beta-Galactosidase/glucuronidase domain"/>
    <property type="match status" value="1"/>
</dbReference>
<keyword evidence="4 7" id="KW-0732">Signal</keyword>
<feature type="signal peptide" evidence="7">
    <location>
        <begin position="1"/>
        <end position="21"/>
    </location>
</feature>
<dbReference type="Pfam" id="PF22666">
    <property type="entry name" value="Glyco_hydro_2_N2"/>
    <property type="match status" value="1"/>
</dbReference>
<evidence type="ECO:0000256" key="5">
    <source>
        <dbReference type="ARBA" id="ARBA00022801"/>
    </source>
</evidence>
<comment type="catalytic activity">
    <reaction evidence="1">
        <text>Hydrolysis of terminal, non-reducing beta-D-mannose residues in beta-D-mannosides.</text>
        <dbReference type="EC" id="3.2.1.25"/>
    </reaction>
</comment>
<dbReference type="EC" id="3.2.1.25" evidence="3"/>
<dbReference type="PANTHER" id="PTHR43730">
    <property type="entry name" value="BETA-MANNOSIDASE"/>
    <property type="match status" value="1"/>
</dbReference>
<evidence type="ECO:0000256" key="6">
    <source>
        <dbReference type="ARBA" id="ARBA00023295"/>
    </source>
</evidence>
<evidence type="ECO:0000313" key="11">
    <source>
        <dbReference type="EMBL" id="MET7001395.1"/>
    </source>
</evidence>
<dbReference type="Pfam" id="PF00703">
    <property type="entry name" value="Glyco_hydro_2"/>
    <property type="match status" value="1"/>
</dbReference>
<dbReference type="InterPro" id="IPR017853">
    <property type="entry name" value="GH"/>
</dbReference>
<keyword evidence="6" id="KW-0326">Glycosidase</keyword>
<dbReference type="InterPro" id="IPR006102">
    <property type="entry name" value="Ig-like_GH2"/>
</dbReference>
<dbReference type="SUPFAM" id="SSF49785">
    <property type="entry name" value="Galactose-binding domain-like"/>
    <property type="match status" value="1"/>
</dbReference>
<evidence type="ECO:0000256" key="3">
    <source>
        <dbReference type="ARBA" id="ARBA00012754"/>
    </source>
</evidence>
<dbReference type="PANTHER" id="PTHR43730:SF1">
    <property type="entry name" value="BETA-MANNOSIDASE"/>
    <property type="match status" value="1"/>
</dbReference>
<evidence type="ECO:0000313" key="12">
    <source>
        <dbReference type="Proteomes" id="UP001549749"/>
    </source>
</evidence>
<dbReference type="InterPro" id="IPR013783">
    <property type="entry name" value="Ig-like_fold"/>
</dbReference>
<accession>A0ABV2TFI0</accession>
<evidence type="ECO:0000256" key="1">
    <source>
        <dbReference type="ARBA" id="ARBA00000829"/>
    </source>
</evidence>
<evidence type="ECO:0000256" key="7">
    <source>
        <dbReference type="SAM" id="SignalP"/>
    </source>
</evidence>
<feature type="domain" description="Glycoside hydrolase family 2 immunoglobulin-like beta-sandwich" evidence="8">
    <location>
        <begin position="221"/>
        <end position="325"/>
    </location>
</feature>
<gene>
    <name evidence="11" type="ORF">ABR189_28695</name>
</gene>
<evidence type="ECO:0000256" key="4">
    <source>
        <dbReference type="ARBA" id="ARBA00022729"/>
    </source>
</evidence>
<dbReference type="EMBL" id="JBEXAC010000003">
    <property type="protein sequence ID" value="MET7001395.1"/>
    <property type="molecule type" value="Genomic_DNA"/>
</dbReference>
<name>A0ABV2TFI0_9BACT</name>
<evidence type="ECO:0000259" key="10">
    <source>
        <dbReference type="Pfam" id="PF22666"/>
    </source>
</evidence>